<evidence type="ECO:0000313" key="1">
    <source>
        <dbReference type="EMBL" id="CBH48511.1"/>
    </source>
</evidence>
<dbReference type="Gene3D" id="3.40.50.1000">
    <property type="entry name" value="HAD superfamily/HAD-like"/>
    <property type="match status" value="2"/>
</dbReference>
<reference evidence="1" key="1">
    <citation type="journal article" date="2010" name="PLoS Genet.">
        <title>The genome of a pathogenic rhodococcus: cooptive virulence underpinned by key gene acquisitions.</title>
        <authorList>
            <person name="Letek M."/>
            <person name="Gonzalez P."/>
            <person name="Macarthur I."/>
            <person name="Rodriguez H."/>
            <person name="Freeman T.C."/>
            <person name="Valero-Rello A."/>
            <person name="Blanco M."/>
            <person name="Buckley T."/>
            <person name="Cherevach I."/>
            <person name="Fahey R."/>
            <person name="Hapeshi A."/>
            <person name="Holdstock J."/>
            <person name="Leadon D."/>
            <person name="Navas J."/>
            <person name="Ocampo A."/>
            <person name="Quail M.A."/>
            <person name="Sanders M."/>
            <person name="Scortti M.M."/>
            <person name="Prescott J.F."/>
            <person name="Fogarty U."/>
            <person name="Meijer W.G."/>
            <person name="Parkhill J."/>
            <person name="Bentley S.D."/>
            <person name="Vazquez-Boland J.A."/>
        </authorList>
    </citation>
    <scope>NUCLEOTIDE SEQUENCE [LARGE SCALE GENOMIC DNA]</scope>
    <source>
        <strain evidence="1 2">103S</strain>
    </source>
</reference>
<dbReference type="NCBIfam" id="TIGR01460">
    <property type="entry name" value="HAD-SF-IIA"/>
    <property type="match status" value="1"/>
</dbReference>
<proteinExistence type="predicted"/>
<organism evidence="1">
    <name type="scientific">Rhodococcus hoagii (strain 103S)</name>
    <name type="common">Rhodococcus equi</name>
    <dbReference type="NCBI Taxonomy" id="685727"/>
    <lineage>
        <taxon>Bacteria</taxon>
        <taxon>Bacillati</taxon>
        <taxon>Actinomycetota</taxon>
        <taxon>Actinomycetes</taxon>
        <taxon>Mycobacteriales</taxon>
        <taxon>Nocardiaceae</taxon>
        <taxon>Prescottella</taxon>
    </lineage>
</organism>
<protein>
    <submittedName>
        <fullName evidence="1">Haloacid dehalogenase-like hydrolase</fullName>
    </submittedName>
</protein>
<keyword evidence="1" id="KW-0378">Hydrolase</keyword>
<dbReference type="SUPFAM" id="SSF56784">
    <property type="entry name" value="HAD-like"/>
    <property type="match status" value="1"/>
</dbReference>
<dbReference type="PANTHER" id="PTHR19288:SF95">
    <property type="entry name" value="D-GLYCEROL 3-PHOSPHATE PHOSPHATASE"/>
    <property type="match status" value="1"/>
</dbReference>
<name>A0A3S5Y7Q0_RHOH1</name>
<accession>A0A3S5Y7Q0</accession>
<dbReference type="Proteomes" id="UP001154400">
    <property type="component" value="Chromosome"/>
</dbReference>
<dbReference type="AlphaFoldDB" id="A0A3S5Y7Q0"/>
<dbReference type="InterPro" id="IPR036412">
    <property type="entry name" value="HAD-like_sf"/>
</dbReference>
<evidence type="ECO:0000313" key="2">
    <source>
        <dbReference type="Proteomes" id="UP000006892"/>
    </source>
</evidence>
<dbReference type="GO" id="GO:0016791">
    <property type="term" value="F:phosphatase activity"/>
    <property type="evidence" value="ECO:0007669"/>
    <property type="project" value="TreeGrafter"/>
</dbReference>
<dbReference type="RefSeq" id="WP_013416132.1">
    <property type="nucleotide sequence ID" value="NC_014659.1"/>
</dbReference>
<dbReference type="Pfam" id="PF13242">
    <property type="entry name" value="Hydrolase_like"/>
    <property type="match status" value="1"/>
</dbReference>
<dbReference type="EMBL" id="FN563149">
    <property type="protein sequence ID" value="CBH48511.1"/>
    <property type="molecule type" value="Genomic_DNA"/>
</dbReference>
<sequence>MTSAEGATNRPSLRAGHDVLLLDLDGTVYQGREVIPGAREALEAGNERQLYVTNNASRSPAEVAEHLRELGFDAADDDVVTSSQSAARLLAEHLDTGSAVLVVGTEALCDEVEKVGLRAVRRFVDAPVAVAQGHSPATDWAILAEATLAIRAGALWIAANVDSTLPTERGLVLGNGSMVAALRTATGREPIVAGKPAAPLMHDALDRARASRPLVVGDRLDTDIAGANAVDVESLLVLTGVSTTADLLRADVEHRPTYVAASLEALNRPAEESAVTAHPGWQANFEAGDVVVRSVDTGDGGAGHTTAGAFLTVLAAAWAHPEFVRIRAADAEARAAVSALLGGL</sequence>
<dbReference type="Pfam" id="PF13344">
    <property type="entry name" value="Hydrolase_6"/>
    <property type="match status" value="1"/>
</dbReference>
<dbReference type="PANTHER" id="PTHR19288">
    <property type="entry name" value="4-NITROPHENYLPHOSPHATASE-RELATED"/>
    <property type="match status" value="1"/>
</dbReference>
<dbReference type="InterPro" id="IPR023214">
    <property type="entry name" value="HAD_sf"/>
</dbReference>
<dbReference type="GO" id="GO:0005737">
    <property type="term" value="C:cytoplasm"/>
    <property type="evidence" value="ECO:0007669"/>
    <property type="project" value="TreeGrafter"/>
</dbReference>
<gene>
    <name evidence="1" type="ordered locus">REQ_24730</name>
</gene>
<dbReference type="InterPro" id="IPR006357">
    <property type="entry name" value="HAD-SF_hydro_IIA"/>
</dbReference>
<dbReference type="KEGG" id="req:REQ_24730"/>